<accession>A0A0K2V0S6</accession>
<sequence length="53" mass="6239">MLILNSILNPTRTYTNIPRQTITDAHRFYRKLTRGYLYLDGISSMIKNKDSSF</sequence>
<name>A0A0K2V0S6_LEPSM</name>
<reference evidence="1" key="1">
    <citation type="submission" date="2014-05" db="EMBL/GenBank/DDBJ databases">
        <authorList>
            <person name="Chronopoulou M."/>
        </authorList>
    </citation>
    <scope>NUCLEOTIDE SEQUENCE</scope>
    <source>
        <tissue evidence="1">Whole organism</tissue>
    </source>
</reference>
<evidence type="ECO:0000313" key="1">
    <source>
        <dbReference type="EMBL" id="CDW43910.1"/>
    </source>
</evidence>
<dbReference type="EMBL" id="HACA01026549">
    <property type="protein sequence ID" value="CDW43910.1"/>
    <property type="molecule type" value="Transcribed_RNA"/>
</dbReference>
<organism evidence="1">
    <name type="scientific">Lepeophtheirus salmonis</name>
    <name type="common">Salmon louse</name>
    <name type="synonym">Caligus salmonis</name>
    <dbReference type="NCBI Taxonomy" id="72036"/>
    <lineage>
        <taxon>Eukaryota</taxon>
        <taxon>Metazoa</taxon>
        <taxon>Ecdysozoa</taxon>
        <taxon>Arthropoda</taxon>
        <taxon>Crustacea</taxon>
        <taxon>Multicrustacea</taxon>
        <taxon>Hexanauplia</taxon>
        <taxon>Copepoda</taxon>
        <taxon>Siphonostomatoida</taxon>
        <taxon>Caligidae</taxon>
        <taxon>Lepeophtheirus</taxon>
    </lineage>
</organism>
<dbReference type="AlphaFoldDB" id="A0A0K2V0S6"/>
<proteinExistence type="predicted"/>
<protein>
    <submittedName>
        <fullName evidence="1">Uncharacterized protein</fullName>
    </submittedName>
</protein>